<organism evidence="1 2">
    <name type="scientific">Erwinia phage pEa_SNUABM_1</name>
    <dbReference type="NCBI Taxonomy" id="2869543"/>
    <lineage>
        <taxon>Viruses</taxon>
        <taxon>Duplodnaviria</taxon>
        <taxon>Heunggongvirae</taxon>
        <taxon>Uroviricota</taxon>
        <taxon>Caudoviricetes</taxon>
        <taxon>Alexandravirus</taxon>
        <taxon>Alexandravirus SNUABM1</taxon>
    </lineage>
</organism>
<sequence>MTNNEILLSGMFAQLYARLVTAAVLKTHVYYSDLAPIVFGVQLSVISSAQYDALWGLVKETMRVDISQGRPPLAALYVSRASDSKLPAKKFFREYHKLTGKHLSEAEWQALVENVWNNYAPDLREPS</sequence>
<protein>
    <submittedName>
        <fullName evidence="1">Uncharacterized protein</fullName>
    </submittedName>
</protein>
<proteinExistence type="predicted"/>
<name>A0AAE7XL87_9CAUD</name>
<accession>A0AAE7XL87</accession>
<reference evidence="1 2" key="1">
    <citation type="submission" date="2021-06" db="EMBL/GenBank/DDBJ databases">
        <title>Complete genome sequence of Erwinia phage pEa_SNUABM_1.</title>
        <authorList>
            <person name="Kim S.G."/>
            <person name="Park S.C."/>
        </authorList>
    </citation>
    <scope>NUCLEOTIDE SEQUENCE [LARGE SCALE GENOMIC DNA]</scope>
</reference>
<dbReference type="Proteomes" id="UP000827973">
    <property type="component" value="Segment"/>
</dbReference>
<keyword evidence="2" id="KW-1185">Reference proteome</keyword>
<evidence type="ECO:0000313" key="2">
    <source>
        <dbReference type="Proteomes" id="UP000827973"/>
    </source>
</evidence>
<gene>
    <name evidence="1" type="ORF">pEaSNUABM1_00321</name>
</gene>
<dbReference type="EMBL" id="MZ443776">
    <property type="protein sequence ID" value="QZE57530.1"/>
    <property type="molecule type" value="Genomic_DNA"/>
</dbReference>
<evidence type="ECO:0000313" key="1">
    <source>
        <dbReference type="EMBL" id="QZE57530.1"/>
    </source>
</evidence>